<evidence type="ECO:0000256" key="6">
    <source>
        <dbReference type="ARBA" id="ARBA00022824"/>
    </source>
</evidence>
<dbReference type="GO" id="GO:0000422">
    <property type="term" value="P:autophagy of mitochondrion"/>
    <property type="evidence" value="ECO:0007669"/>
    <property type="project" value="TreeGrafter"/>
</dbReference>
<evidence type="ECO:0000256" key="4">
    <source>
        <dbReference type="ARBA" id="ARBA00018070"/>
    </source>
</evidence>
<keyword evidence="8" id="KW-0445">Lipid transport</keyword>
<comment type="similarity">
    <text evidence="3">Belongs to the ATG2 family.</text>
</comment>
<organism evidence="14 15">
    <name type="scientific">Phakopsora pachyrhizi</name>
    <name type="common">Asian soybean rust disease fungus</name>
    <dbReference type="NCBI Taxonomy" id="170000"/>
    <lineage>
        <taxon>Eukaryota</taxon>
        <taxon>Fungi</taxon>
        <taxon>Dikarya</taxon>
        <taxon>Basidiomycota</taxon>
        <taxon>Pucciniomycotina</taxon>
        <taxon>Pucciniomycetes</taxon>
        <taxon>Pucciniales</taxon>
        <taxon>Phakopsoraceae</taxon>
        <taxon>Phakopsora</taxon>
    </lineage>
</organism>
<comment type="catalytic activity">
    <reaction evidence="11">
        <text>a 1,2-diacyl-sn-glycero-3-phosphoethanolamine(in) = a 1,2-diacyl-sn-glycero-3-phosphoethanolamine(out)</text>
        <dbReference type="Rhea" id="RHEA:38895"/>
        <dbReference type="ChEBI" id="CHEBI:64612"/>
    </reaction>
</comment>
<reference evidence="14" key="1">
    <citation type="submission" date="2022-06" db="EMBL/GenBank/DDBJ databases">
        <authorList>
            <consortium name="SYNGENTA / RWTH Aachen University"/>
        </authorList>
    </citation>
    <scope>NUCLEOTIDE SEQUENCE</scope>
</reference>
<evidence type="ECO:0000256" key="2">
    <source>
        <dbReference type="ARBA" id="ARBA00004623"/>
    </source>
</evidence>
<feature type="compositionally biased region" description="Basic and acidic residues" evidence="13">
    <location>
        <begin position="1584"/>
        <end position="1602"/>
    </location>
</feature>
<feature type="region of interest" description="Disordered" evidence="13">
    <location>
        <begin position="1817"/>
        <end position="1852"/>
    </location>
</feature>
<sequence length="2200" mass="249028">MLGWFESYLTYLTTSSASSVRLIQLRLTGFLIRRLLAPFLTESTRVTLNDQLDSNLSSSLSSSSSSEDQELGSESTISLDGIQLDPVAINNRFRIDPRVSFRLFSISRLSIRIDWPSLSFSSLKDYFPTITLTINNLRVSLVSTLADTSTDERDDDGDDKDEDQTDRLDQRLGQIAIDFVQQDYLLNESQSDIAHRELPGAFSDRESSDQPQERSLSNPSWFSGWIERILSNLRFELNDLSVMIDHHSDRSSSPSVELLVTLESAQTIDTVEPKDRQANQRQLRLTRPEVYLRPTNLESESNIQSGSVQSSDQDHLLMSQAISDLRLRSIQPESESQFSDIQFSHSLREISRPEYRILSLSSDPNNETVVQSVASFKTASESSMRSSPHLLRDSIRLMFSIIRPGVGGTVEDPHAGGEGSSEDRAQRQSNDILLEFQLIIPHSLQLSVPSLNHLSVIGELLNFFLGGDSEQSTRKHSGRGVVPLKSSASSIHILIKVNQIELKFDFKPLSSDVAVVPNEVKEQDGCSVSFRVRNLEIELNHHTPQASTDSATDISDLRIKLDQFKGTLGLPSDLKRSERSDRLPNRVFLLSPVSQSVRPGIWINYTINRSNDETGPVVRINLDSIWFNLNTDLFGPLIKSIESLHHSLSKTDKSRNLLKSEPSSINTSSSPPSSSKQVSSAKILVNVSRLYIDTKVLTDKQSQKIHKDREIDLVLGTVVKTLEISYQSPEGLELTVSEAAIGFRIGDSDHSSVGHNQLKPFLGLARSFSNSSPSIPNNRRVYPGLRMNIRFDEDPSLSKAGANKKDDDSFEKSLKEMTRGFVLVEMESVRMDLTKRQFDRLQYWLDDLGRWVPSNLFKERSSINVQTIKRPKKQQVVEEEDWGDLGVNSGRKKDDRNERMVEVRIRRIDLTIRFDECPSEQNRILIRLNCLRFYQLYKNVRRIPPISKTGGSSSSSSSSSLPLLCFENRLKLEIRSVLVDLIERENRSKERSNRVVNLVWIKGYGDDSRKKAEEEEREKFVDGGVIGIDLLNFIINSDDDNYSKRSKEEENKKSSRMMNFLDLLRLKDELIEFLKPPAGVFEAVESEYETEVSLNILKCSILLNPYTSTSPRRESRPTERERPDDNKIHDEESRRIELIKADRRRRRLDSEFMVEIEISKVLFVIRVDESEPIIIENGEVFFNLGEKVFSNNLGPLEDQRARGAKMIFGLGGGDDDGDDKIRIMKFQGFKIVIERSIISEGEKLDAEGYKINFKSNDKEIFGSREIINSKGTNEKDVNTGKLMRKSTRVLILGGDLSFSICADSIESLNRSIEGIKSFEISDDRGTDRVNFKKEFKNLQNQLEGGYTRNYDDFSEKVCGEAEEERWKVKEPDRYRGGNKNFKDPKSFKVEDSMLRSAMKERPSNERPIMIERDEDLGEEDYPINLDFVEGNLNKNKNKGDRERFPIILKRLSDLDLNIIDDYLVKKSESGSDSLTRGDVEMEVVVEKLDIKIGLHSGYDLHSTRQTIEDARKSIRKRLRKIRQLLATGNPVEESIEDEMVSKTLFKSVHLGLSSSTHGLSNAQILTAIDNELSKQADDDDLRDEEEKTNEVKNSAEEDKRIDEGDELENESTTGSWQSLKSKPILKDRARVGSYQRSSELCRSIKPMLELELLNVGGRFRKFFEDLKEGEEDLKVKTNEERNRSSSSSLRVENLNSEPDSLTICCRNDKKRDTVKKVLSLELKVLTLTVIDGVPTSTWKKFLTELRPSEGGILRPRGSPMLRIKFDLVPSSSSSSSSFDGLRNNEALIKVKISPLRLYIDQDALDFIKKFFEFQKNQTNGDEEQEDSELEEEEEFRSMKRSKEKDDMNDDECVSEVEDHDLGNRGGRLIGDVLSKAGSGNEMFFQKVEIYPIRIKLDYKPKRINFLELRDGNLIEMMNFFNFDGSDMVLRHVNLIGVSKPSKIGELLKEIWTPDVKANQLGDVISGIAPIRSVVNLGNGLADLILLPIEQVKKKDGRLVRGLQRGSTSFAKSTALEAIKFGAKLAIGTQVVLEKAEGIFIGGGGSIKSKSSKTRGDKQRDLSLTEEEVLRVEAIDEDLDDQVVLLGSKDDDKAIVSGSNDSGARFKKLSRYSEQPENLKQGAKEGYKDLRDHIRVTAQTILAVPLEVFNEGSGQAVVKAVPIAILHPMVGFTGAISKTLLGMRHSIDENTVMYDRDKYKR</sequence>
<gene>
    <name evidence="14" type="ORF">PPACK8108_LOCUS15890</name>
</gene>
<feature type="region of interest" description="Disordered" evidence="13">
    <location>
        <begin position="1108"/>
        <end position="1129"/>
    </location>
</feature>
<feature type="region of interest" description="Disordered" evidence="13">
    <location>
        <begin position="1575"/>
        <end position="1619"/>
    </location>
</feature>
<dbReference type="GO" id="GO:0006869">
    <property type="term" value="P:lipid transport"/>
    <property type="evidence" value="ECO:0007669"/>
    <property type="project" value="UniProtKB-KW"/>
</dbReference>
<evidence type="ECO:0000256" key="7">
    <source>
        <dbReference type="ARBA" id="ARBA00023006"/>
    </source>
</evidence>
<comment type="subcellular location">
    <subcellularLocation>
        <location evidence="1">Endoplasmic reticulum membrane</location>
        <topology evidence="1">Peripheral membrane protein</topology>
    </subcellularLocation>
    <subcellularLocation>
        <location evidence="2">Preautophagosomal structure membrane</location>
        <topology evidence="2">Peripheral membrane protein</topology>
    </subcellularLocation>
</comment>
<dbReference type="GO" id="GO:0005789">
    <property type="term" value="C:endoplasmic reticulum membrane"/>
    <property type="evidence" value="ECO:0007669"/>
    <property type="project" value="UniProtKB-SubCell"/>
</dbReference>
<evidence type="ECO:0000256" key="5">
    <source>
        <dbReference type="ARBA" id="ARBA00022448"/>
    </source>
</evidence>
<evidence type="ECO:0000256" key="8">
    <source>
        <dbReference type="ARBA" id="ARBA00023055"/>
    </source>
</evidence>
<feature type="compositionally biased region" description="Basic and acidic residues" evidence="13">
    <location>
        <begin position="1835"/>
        <end position="1845"/>
    </location>
</feature>
<evidence type="ECO:0000313" key="14">
    <source>
        <dbReference type="EMBL" id="CAH7682787.1"/>
    </source>
</evidence>
<comment type="catalytic activity">
    <reaction evidence="10">
        <text>a 1,2-diacyl-sn-glycero-3-phospho-L-serine(in) = a 1,2-diacyl-sn-glycero-3-phospho-L-serine(out)</text>
        <dbReference type="Rhea" id="RHEA:38663"/>
        <dbReference type="ChEBI" id="CHEBI:57262"/>
    </reaction>
</comment>
<evidence type="ECO:0000256" key="1">
    <source>
        <dbReference type="ARBA" id="ARBA00004406"/>
    </source>
</evidence>
<comment type="caution">
    <text evidence="14">The sequence shown here is derived from an EMBL/GenBank/DDBJ whole genome shotgun (WGS) entry which is preliminary data.</text>
</comment>
<dbReference type="GO" id="GO:0061709">
    <property type="term" value="P:reticulophagy"/>
    <property type="evidence" value="ECO:0007669"/>
    <property type="project" value="TreeGrafter"/>
</dbReference>
<name>A0AAV0BAJ7_PHAPC</name>
<feature type="compositionally biased region" description="Basic and acidic residues" evidence="13">
    <location>
        <begin position="1111"/>
        <end position="1129"/>
    </location>
</feature>
<feature type="region of interest" description="Disordered" evidence="13">
    <location>
        <begin position="655"/>
        <end position="677"/>
    </location>
</feature>
<dbReference type="InterPro" id="IPR026849">
    <property type="entry name" value="ATG2"/>
</dbReference>
<dbReference type="EMBL" id="CALTRL010004283">
    <property type="protein sequence ID" value="CAH7682787.1"/>
    <property type="molecule type" value="Genomic_DNA"/>
</dbReference>
<accession>A0AAV0BAJ7</accession>
<keyword evidence="15" id="KW-1185">Reference proteome</keyword>
<comment type="catalytic activity">
    <reaction evidence="12">
        <text>a 1,2-diacyl-sn-glycero-3-phosphocholine(in) = a 1,2-diacyl-sn-glycero-3-phosphocholine(out)</text>
        <dbReference type="Rhea" id="RHEA:38571"/>
        <dbReference type="ChEBI" id="CHEBI:57643"/>
    </reaction>
</comment>
<dbReference type="GO" id="GO:0000045">
    <property type="term" value="P:autophagosome assembly"/>
    <property type="evidence" value="ECO:0007669"/>
    <property type="project" value="TreeGrafter"/>
</dbReference>
<dbReference type="Proteomes" id="UP001153365">
    <property type="component" value="Unassembled WGS sequence"/>
</dbReference>
<protein>
    <recommendedName>
        <fullName evidence="4">Autophagy-related protein 2</fullName>
    </recommendedName>
</protein>
<evidence type="ECO:0000256" key="3">
    <source>
        <dbReference type="ARBA" id="ARBA00009714"/>
    </source>
</evidence>
<evidence type="ECO:0000256" key="10">
    <source>
        <dbReference type="ARBA" id="ARBA00024479"/>
    </source>
</evidence>
<feature type="compositionally biased region" description="Polar residues" evidence="13">
    <location>
        <begin position="1610"/>
        <end position="1619"/>
    </location>
</feature>
<proteinExistence type="inferred from homology"/>
<keyword evidence="9" id="KW-0472">Membrane</keyword>
<dbReference type="GO" id="GO:0034727">
    <property type="term" value="P:piecemeal microautophagy of the nucleus"/>
    <property type="evidence" value="ECO:0007669"/>
    <property type="project" value="TreeGrafter"/>
</dbReference>
<dbReference type="GO" id="GO:0061908">
    <property type="term" value="C:phagophore"/>
    <property type="evidence" value="ECO:0007669"/>
    <property type="project" value="TreeGrafter"/>
</dbReference>
<feature type="compositionally biased region" description="Acidic residues" evidence="13">
    <location>
        <begin position="1820"/>
        <end position="1834"/>
    </location>
</feature>
<dbReference type="GO" id="GO:0043495">
    <property type="term" value="F:protein-membrane adaptor activity"/>
    <property type="evidence" value="ECO:0007669"/>
    <property type="project" value="TreeGrafter"/>
</dbReference>
<dbReference type="GO" id="GO:0061723">
    <property type="term" value="P:glycophagy"/>
    <property type="evidence" value="ECO:0007669"/>
    <property type="project" value="TreeGrafter"/>
</dbReference>
<dbReference type="Pfam" id="PF13329">
    <property type="entry name" value="ATG2_CAD"/>
    <property type="match status" value="1"/>
</dbReference>
<feature type="compositionally biased region" description="Acidic residues" evidence="13">
    <location>
        <begin position="152"/>
        <end position="164"/>
    </location>
</feature>
<keyword evidence="5" id="KW-0813">Transport</keyword>
<feature type="region of interest" description="Disordered" evidence="13">
    <location>
        <begin position="148"/>
        <end position="167"/>
    </location>
</feature>
<evidence type="ECO:0000256" key="9">
    <source>
        <dbReference type="ARBA" id="ARBA00023136"/>
    </source>
</evidence>
<evidence type="ECO:0000256" key="11">
    <source>
        <dbReference type="ARBA" id="ARBA00024615"/>
    </source>
</evidence>
<dbReference type="PANTHER" id="PTHR13190:SF1">
    <property type="entry name" value="AUTOPHAGY-RELATED 2, ISOFORM A"/>
    <property type="match status" value="1"/>
</dbReference>
<evidence type="ECO:0000313" key="15">
    <source>
        <dbReference type="Proteomes" id="UP001153365"/>
    </source>
</evidence>
<evidence type="ECO:0000256" key="12">
    <source>
        <dbReference type="ARBA" id="ARBA00024631"/>
    </source>
</evidence>
<dbReference type="GO" id="GO:0034045">
    <property type="term" value="C:phagophore assembly site membrane"/>
    <property type="evidence" value="ECO:0007669"/>
    <property type="project" value="UniProtKB-SubCell"/>
</dbReference>
<dbReference type="PANTHER" id="PTHR13190">
    <property type="entry name" value="AUTOPHAGY-RELATED 2, ISOFORM A"/>
    <property type="match status" value="1"/>
</dbReference>
<dbReference type="GO" id="GO:0032266">
    <property type="term" value="F:phosphatidylinositol-3-phosphate binding"/>
    <property type="evidence" value="ECO:0007669"/>
    <property type="project" value="TreeGrafter"/>
</dbReference>
<keyword evidence="6" id="KW-0256">Endoplasmic reticulum</keyword>
<keyword evidence="7" id="KW-0072">Autophagy</keyword>
<feature type="compositionally biased region" description="Low complexity" evidence="13">
    <location>
        <begin position="660"/>
        <end position="677"/>
    </location>
</feature>
<evidence type="ECO:0000256" key="13">
    <source>
        <dbReference type="SAM" id="MobiDB-lite"/>
    </source>
</evidence>